<dbReference type="InterPro" id="IPR000873">
    <property type="entry name" value="AMP-dep_synth/lig_dom"/>
</dbReference>
<dbReference type="SUPFAM" id="SSF56801">
    <property type="entry name" value="Acetyl-CoA synthetase-like"/>
    <property type="match status" value="1"/>
</dbReference>
<dbReference type="RefSeq" id="WP_201828244.1">
    <property type="nucleotide sequence ID" value="NZ_JAERRH010000093.1"/>
</dbReference>
<dbReference type="EMBL" id="JAERRH010000093">
    <property type="protein sequence ID" value="MBL1110752.1"/>
    <property type="molecule type" value="Genomic_DNA"/>
</dbReference>
<dbReference type="Gene3D" id="3.30.559.30">
    <property type="entry name" value="Nonribosomal peptide synthetase, condensation domain"/>
    <property type="match status" value="1"/>
</dbReference>
<gene>
    <name evidence="2" type="ORF">JK361_40590</name>
</gene>
<dbReference type="PANTHER" id="PTHR45527:SF1">
    <property type="entry name" value="FATTY ACID SYNTHASE"/>
    <property type="match status" value="1"/>
</dbReference>
<feature type="non-terminal residue" evidence="2">
    <location>
        <position position="1"/>
    </location>
</feature>
<dbReference type="Pfam" id="PF00501">
    <property type="entry name" value="AMP-binding"/>
    <property type="match status" value="1"/>
</dbReference>
<protein>
    <submittedName>
        <fullName evidence="2">AMP-binding protein</fullName>
    </submittedName>
</protein>
<dbReference type="PROSITE" id="PS00455">
    <property type="entry name" value="AMP_BINDING"/>
    <property type="match status" value="1"/>
</dbReference>
<keyword evidence="3" id="KW-1185">Reference proteome</keyword>
<name>A0ABS1PF94_9ACTN</name>
<evidence type="ECO:0000259" key="1">
    <source>
        <dbReference type="Pfam" id="PF00501"/>
    </source>
</evidence>
<proteinExistence type="predicted"/>
<evidence type="ECO:0000313" key="3">
    <source>
        <dbReference type="Proteomes" id="UP000621386"/>
    </source>
</evidence>
<feature type="domain" description="AMP-dependent synthetase/ligase" evidence="1">
    <location>
        <begin position="62"/>
        <end position="364"/>
    </location>
</feature>
<feature type="non-terminal residue" evidence="2">
    <location>
        <position position="366"/>
    </location>
</feature>
<reference evidence="2 3" key="1">
    <citation type="submission" date="2021-01" db="EMBL/GenBank/DDBJ databases">
        <title>WGS of actinomycetes isolated from Thailand.</title>
        <authorList>
            <person name="Thawai C."/>
        </authorList>
    </citation>
    <scope>NUCLEOTIDE SEQUENCE [LARGE SCALE GENOMIC DNA]</scope>
    <source>
        <strain evidence="2 3">CH5-8</strain>
    </source>
</reference>
<evidence type="ECO:0000313" key="2">
    <source>
        <dbReference type="EMBL" id="MBL1110752.1"/>
    </source>
</evidence>
<dbReference type="Gene3D" id="3.40.50.980">
    <property type="match status" value="2"/>
</dbReference>
<dbReference type="Proteomes" id="UP000621386">
    <property type="component" value="Unassembled WGS sequence"/>
</dbReference>
<dbReference type="PANTHER" id="PTHR45527">
    <property type="entry name" value="NONRIBOSOMAL PEPTIDE SYNTHETASE"/>
    <property type="match status" value="1"/>
</dbReference>
<comment type="caution">
    <text evidence="2">The sequence shown here is derived from an EMBL/GenBank/DDBJ whole genome shotgun (WGS) entry which is preliminary data.</text>
</comment>
<dbReference type="InterPro" id="IPR020845">
    <property type="entry name" value="AMP-binding_CS"/>
</dbReference>
<accession>A0ABS1PF94</accession>
<organism evidence="2 3">
    <name type="scientific">Streptomyces musisoli</name>
    <dbReference type="NCBI Taxonomy" id="2802280"/>
    <lineage>
        <taxon>Bacteria</taxon>
        <taxon>Bacillati</taxon>
        <taxon>Actinomycetota</taxon>
        <taxon>Actinomycetes</taxon>
        <taxon>Kitasatosporales</taxon>
        <taxon>Streptomycetaceae</taxon>
        <taxon>Streptomyces</taxon>
    </lineage>
</organism>
<sequence length="366" mass="39158">FDRGSVERLVERFVRVLTGVVASPDVRVGSVEVLSADEFGQLVWGFNDTAVEVPWVSLPELFARRVAEFPDVLAVVFEDVRLTYAELDEVSDRLACVLRGLGAGPESTVALMLPRSQWLPVALLAVVKTGAAYLPVDPEYPVDRIAFMFADADPVCVVTSSGVVGGVPSGVRAERVVVDGPGFADVLEGVGGGSVDVVGLRPEHPVYVIYTSGSTGRPKGVVFPAGALVNLLVWHAGVMPAGVGVRTGQFAALSFDAAAQEMFSALWQGKTLVVPRDEVRRDPVELVRWFEAYRVSELFAPMPMVEAVAEAAAEQGFALPGLCDVAQAGEALAVHERVREFFAAVPGRRLHNYYGPTESHVVTALT</sequence>